<feature type="modified residue" description="N6-(pyridoxal phosphate)lysine" evidence="2 3">
    <location>
        <position position="36"/>
    </location>
</feature>
<dbReference type="OrthoDB" id="9804072at2"/>
<evidence type="ECO:0000256" key="2">
    <source>
        <dbReference type="HAMAP-Rule" id="MF_02087"/>
    </source>
</evidence>
<dbReference type="EMBL" id="FQXG01000007">
    <property type="protein sequence ID" value="SHI09969.1"/>
    <property type="molecule type" value="Genomic_DNA"/>
</dbReference>
<feature type="domain" description="Alanine racemase N-terminal" evidence="5">
    <location>
        <begin position="12"/>
        <end position="226"/>
    </location>
</feature>
<evidence type="ECO:0000313" key="6">
    <source>
        <dbReference type="EMBL" id="SHI09969.1"/>
    </source>
</evidence>
<dbReference type="Gene3D" id="3.20.20.10">
    <property type="entry name" value="Alanine racemase"/>
    <property type="match status" value="1"/>
</dbReference>
<dbReference type="FunFam" id="3.20.20.10:FF:000018">
    <property type="entry name" value="Pyridoxal phosphate homeostasis protein"/>
    <property type="match status" value="1"/>
</dbReference>
<comment type="function">
    <text evidence="2">Pyridoxal 5'-phosphate (PLP)-binding protein, which is involved in PLP homeostasis.</text>
</comment>
<dbReference type="SUPFAM" id="SSF51419">
    <property type="entry name" value="PLP-binding barrel"/>
    <property type="match status" value="1"/>
</dbReference>
<dbReference type="PROSITE" id="PS01211">
    <property type="entry name" value="UPF0001"/>
    <property type="match status" value="1"/>
</dbReference>
<dbReference type="PANTHER" id="PTHR10146:SF14">
    <property type="entry name" value="PYRIDOXAL PHOSPHATE HOMEOSTASIS PROTEIN"/>
    <property type="match status" value="1"/>
</dbReference>
<accession>A0A1M5YDI1</accession>
<gene>
    <name evidence="6" type="ORF">SAMN02745129_4102</name>
</gene>
<dbReference type="PIRSF" id="PIRSF004848">
    <property type="entry name" value="YBL036c_PLPDEIII"/>
    <property type="match status" value="1"/>
</dbReference>
<comment type="similarity">
    <text evidence="2 4">Belongs to the pyridoxal phosphate-binding protein YggS/PROSC family.</text>
</comment>
<dbReference type="RefSeq" id="WP_067660847.1">
    <property type="nucleotide sequence ID" value="NZ_FQXG01000007.1"/>
</dbReference>
<comment type="cofactor">
    <cofactor evidence="3">
        <name>pyridoxal 5'-phosphate</name>
        <dbReference type="ChEBI" id="CHEBI:597326"/>
    </cofactor>
</comment>
<dbReference type="AlphaFoldDB" id="A0A1M5YDI1"/>
<dbReference type="CDD" id="cd06824">
    <property type="entry name" value="PLPDE_III_Yggs_like"/>
    <property type="match status" value="1"/>
</dbReference>
<evidence type="ECO:0000256" key="3">
    <source>
        <dbReference type="PIRSR" id="PIRSR004848-1"/>
    </source>
</evidence>
<protein>
    <recommendedName>
        <fullName evidence="2">Pyridoxal phosphate homeostasis protein</fullName>
        <shortName evidence="2">PLP homeostasis protein</shortName>
    </recommendedName>
</protein>
<sequence>MSTISERIQQAQNRIQQATAEAKRPEGSVTLLAVSKTKPAEMVREAHQAGLSHFGENYLQDALDKMAQLADLPLTWHFIGPLQSNKTRPVAEHFHWVHSVDRDKIAQRLSDQRPAGMAPLNVCLQVNISAEQSKSGVTPEQLPALAELVEQLPGLNLRGLMAIPAASDDPAEQRQAFARLRALQQQLLVKHPGLTTLSMGMSNDLEAAIYEGSTMVRIGTALFGARD</sequence>
<proteinExistence type="inferred from homology"/>
<organism evidence="6 7">
    <name type="scientific">Ferrimonas marina</name>
    <dbReference type="NCBI Taxonomy" id="299255"/>
    <lineage>
        <taxon>Bacteria</taxon>
        <taxon>Pseudomonadati</taxon>
        <taxon>Pseudomonadota</taxon>
        <taxon>Gammaproteobacteria</taxon>
        <taxon>Alteromonadales</taxon>
        <taxon>Ferrimonadaceae</taxon>
        <taxon>Ferrimonas</taxon>
    </lineage>
</organism>
<dbReference type="InterPro" id="IPR011078">
    <property type="entry name" value="PyrdxlP_homeostasis"/>
</dbReference>
<dbReference type="GO" id="GO:0030170">
    <property type="term" value="F:pyridoxal phosphate binding"/>
    <property type="evidence" value="ECO:0007669"/>
    <property type="project" value="UniProtKB-UniRule"/>
</dbReference>
<dbReference type="NCBIfam" id="TIGR00044">
    <property type="entry name" value="YggS family pyridoxal phosphate-dependent enzyme"/>
    <property type="match status" value="1"/>
</dbReference>
<dbReference type="Proteomes" id="UP000184268">
    <property type="component" value="Unassembled WGS sequence"/>
</dbReference>
<name>A0A1M5YDI1_9GAMM</name>
<dbReference type="InterPro" id="IPR001608">
    <property type="entry name" value="Ala_racemase_N"/>
</dbReference>
<evidence type="ECO:0000259" key="5">
    <source>
        <dbReference type="Pfam" id="PF01168"/>
    </source>
</evidence>
<evidence type="ECO:0000256" key="4">
    <source>
        <dbReference type="RuleBase" id="RU004514"/>
    </source>
</evidence>
<reference evidence="6 7" key="1">
    <citation type="submission" date="2016-11" db="EMBL/GenBank/DDBJ databases">
        <authorList>
            <person name="Jaros S."/>
            <person name="Januszkiewicz K."/>
            <person name="Wedrychowicz H."/>
        </authorList>
    </citation>
    <scope>NUCLEOTIDE SEQUENCE [LARGE SCALE GENOMIC DNA]</scope>
    <source>
        <strain evidence="6 7">DSM 16917</strain>
    </source>
</reference>
<evidence type="ECO:0000256" key="1">
    <source>
        <dbReference type="ARBA" id="ARBA00022898"/>
    </source>
</evidence>
<dbReference type="Pfam" id="PF01168">
    <property type="entry name" value="Ala_racemase_N"/>
    <property type="match status" value="1"/>
</dbReference>
<keyword evidence="7" id="KW-1185">Reference proteome</keyword>
<keyword evidence="1 2" id="KW-0663">Pyridoxal phosphate</keyword>
<dbReference type="PANTHER" id="PTHR10146">
    <property type="entry name" value="PROLINE SYNTHETASE CO-TRANSCRIBED BACTERIAL HOMOLOG PROTEIN"/>
    <property type="match status" value="1"/>
</dbReference>
<dbReference type="InterPro" id="IPR029066">
    <property type="entry name" value="PLP-binding_barrel"/>
</dbReference>
<evidence type="ECO:0000313" key="7">
    <source>
        <dbReference type="Proteomes" id="UP000184268"/>
    </source>
</evidence>
<dbReference type="HAMAP" id="MF_02087">
    <property type="entry name" value="PLP_homeostasis"/>
    <property type="match status" value="1"/>
</dbReference>
<dbReference type="STRING" id="299255.SAMN02745129_4102"/>